<gene>
    <name evidence="1" type="ORF">ACFR9T_06735</name>
</gene>
<accession>A0ABD6BYX3</accession>
<name>A0ABD6BYX3_9EURY</name>
<dbReference type="AlphaFoldDB" id="A0ABD6BYX3"/>
<dbReference type="Proteomes" id="UP001597185">
    <property type="component" value="Unassembled WGS sequence"/>
</dbReference>
<reference evidence="1 2" key="1">
    <citation type="journal article" date="2019" name="Int. J. Syst. Evol. Microbiol.">
        <title>The Global Catalogue of Microorganisms (GCM) 10K type strain sequencing project: providing services to taxonomists for standard genome sequencing and annotation.</title>
        <authorList>
            <consortium name="The Broad Institute Genomics Platform"/>
            <consortium name="The Broad Institute Genome Sequencing Center for Infectious Disease"/>
            <person name="Wu L."/>
            <person name="Ma J."/>
        </authorList>
    </citation>
    <scope>NUCLEOTIDE SEQUENCE [LARGE SCALE GENOMIC DNA]</scope>
    <source>
        <strain evidence="1 2">CGMCC 1.12689</strain>
    </source>
</reference>
<dbReference type="EMBL" id="JBHUDB010000002">
    <property type="protein sequence ID" value="MFD1570284.1"/>
    <property type="molecule type" value="Genomic_DNA"/>
</dbReference>
<proteinExistence type="predicted"/>
<comment type="caution">
    <text evidence="1">The sequence shown here is derived from an EMBL/GenBank/DDBJ whole genome shotgun (WGS) entry which is preliminary data.</text>
</comment>
<organism evidence="1 2">
    <name type="scientific">Halorubrum laminariae</name>
    <dbReference type="NCBI Taxonomy" id="1433523"/>
    <lineage>
        <taxon>Archaea</taxon>
        <taxon>Methanobacteriati</taxon>
        <taxon>Methanobacteriota</taxon>
        <taxon>Stenosarchaea group</taxon>
        <taxon>Halobacteria</taxon>
        <taxon>Halobacteriales</taxon>
        <taxon>Haloferacaceae</taxon>
        <taxon>Halorubrum</taxon>
    </lineage>
</organism>
<keyword evidence="2" id="KW-1185">Reference proteome</keyword>
<evidence type="ECO:0000313" key="1">
    <source>
        <dbReference type="EMBL" id="MFD1570284.1"/>
    </source>
</evidence>
<dbReference type="PROSITE" id="PS51257">
    <property type="entry name" value="PROKAR_LIPOPROTEIN"/>
    <property type="match status" value="1"/>
</dbReference>
<dbReference type="RefSeq" id="WP_256418083.1">
    <property type="nucleotide sequence ID" value="NZ_JANHDL010000004.1"/>
</dbReference>
<evidence type="ECO:0008006" key="3">
    <source>
        <dbReference type="Google" id="ProtNLM"/>
    </source>
</evidence>
<evidence type="ECO:0000313" key="2">
    <source>
        <dbReference type="Proteomes" id="UP001597185"/>
    </source>
</evidence>
<sequence length="154" mass="16773">MSHKTEYTRRKAVAAGACGLVGAIAGCASVTGDSGEESVDEPDPNPEIVEVVSEIGNFRNTDDRARTLILVKNTGRLGEFRLTIEALGESVALEEAEQIFSLDAGQEYQTRFDIFTHTGATNIRIFIEATNFPENFAETVINEQKTPDKIDFSG</sequence>
<protein>
    <recommendedName>
        <fullName evidence="3">Transcriptional initiation protein Tat</fullName>
    </recommendedName>
</protein>